<keyword evidence="1 5" id="KW-0963">Cytoplasm</keyword>
<keyword evidence="9" id="KW-1185">Reference proteome</keyword>
<dbReference type="InterPro" id="IPR056792">
    <property type="entry name" value="PRC_RimM"/>
</dbReference>
<comment type="subunit">
    <text evidence="5">Binds ribosomal protein uS19.</text>
</comment>
<dbReference type="InterPro" id="IPR011961">
    <property type="entry name" value="RimM"/>
</dbReference>
<protein>
    <recommendedName>
        <fullName evidence="5">Ribosome maturation factor RimM</fullName>
    </recommendedName>
</protein>
<dbReference type="Proteomes" id="UP000515344">
    <property type="component" value="Chromosome"/>
</dbReference>
<dbReference type="EMBL" id="CP060007">
    <property type="protein sequence ID" value="QNA45174.1"/>
    <property type="molecule type" value="Genomic_DNA"/>
</dbReference>
<dbReference type="InterPro" id="IPR011033">
    <property type="entry name" value="PRC_barrel-like_sf"/>
</dbReference>
<evidence type="ECO:0000256" key="1">
    <source>
        <dbReference type="ARBA" id="ARBA00022490"/>
    </source>
</evidence>
<evidence type="ECO:0000259" key="7">
    <source>
        <dbReference type="Pfam" id="PF24986"/>
    </source>
</evidence>
<dbReference type="GO" id="GO:0005840">
    <property type="term" value="C:ribosome"/>
    <property type="evidence" value="ECO:0007669"/>
    <property type="project" value="InterPro"/>
</dbReference>
<dbReference type="InterPro" id="IPR002676">
    <property type="entry name" value="RimM_N"/>
</dbReference>
<dbReference type="InterPro" id="IPR036976">
    <property type="entry name" value="RimM_N_sf"/>
</dbReference>
<dbReference type="SUPFAM" id="SSF50447">
    <property type="entry name" value="Translation proteins"/>
    <property type="match status" value="1"/>
</dbReference>
<feature type="domain" description="Ribosome maturation factor RimM PRC barrel" evidence="7">
    <location>
        <begin position="120"/>
        <end position="184"/>
    </location>
</feature>
<feature type="domain" description="RimM N-terminal" evidence="6">
    <location>
        <begin position="25"/>
        <end position="107"/>
    </location>
</feature>
<dbReference type="PANTHER" id="PTHR33692">
    <property type="entry name" value="RIBOSOME MATURATION FACTOR RIMM"/>
    <property type="match status" value="1"/>
</dbReference>
<dbReference type="GO" id="GO:0042274">
    <property type="term" value="P:ribosomal small subunit biogenesis"/>
    <property type="evidence" value="ECO:0007669"/>
    <property type="project" value="UniProtKB-UniRule"/>
</dbReference>
<comment type="domain">
    <text evidence="5">The PRC barrel domain binds ribosomal protein uS19.</text>
</comment>
<evidence type="ECO:0000313" key="8">
    <source>
        <dbReference type="EMBL" id="QNA45174.1"/>
    </source>
</evidence>
<sequence>MFLPILLTYNIVLNKYLCRMEYFSIGQILGTFGLNGEVVLKHNLGKKTSLKGLEVLFVEESKDKFLPYFITGTKIKNEEEVYIAIDGITTKEQAKKLSPKKVWLREEDFHKQAGKSAPISLIGYLMIDGRKELGNVLEVIEQPLQILCRLEIEGKEVLIPLHEETIRSINHKKKQVLVELPEGLLEVYLG</sequence>
<dbReference type="PANTHER" id="PTHR33692:SF1">
    <property type="entry name" value="RIBOSOME MATURATION FACTOR RIMM"/>
    <property type="match status" value="1"/>
</dbReference>
<dbReference type="SUPFAM" id="SSF50346">
    <property type="entry name" value="PRC-barrel domain"/>
    <property type="match status" value="1"/>
</dbReference>
<accession>A0A7G5XI71</accession>
<dbReference type="GO" id="GO:0043022">
    <property type="term" value="F:ribosome binding"/>
    <property type="evidence" value="ECO:0007669"/>
    <property type="project" value="InterPro"/>
</dbReference>
<comment type="subcellular location">
    <subcellularLocation>
        <location evidence="5">Cytoplasm</location>
    </subcellularLocation>
</comment>
<dbReference type="KEGG" id="lacs:H4075_02950"/>
<dbReference type="Pfam" id="PF01782">
    <property type="entry name" value="RimM"/>
    <property type="match status" value="1"/>
</dbReference>
<dbReference type="AlphaFoldDB" id="A0A7G5XI71"/>
<keyword evidence="4 5" id="KW-0143">Chaperone</keyword>
<dbReference type="HAMAP" id="MF_00014">
    <property type="entry name" value="Ribosome_mat_RimM"/>
    <property type="match status" value="1"/>
</dbReference>
<comment type="similarity">
    <text evidence="5">Belongs to the RimM family.</text>
</comment>
<dbReference type="InterPro" id="IPR009000">
    <property type="entry name" value="Transl_B-barrel_sf"/>
</dbReference>
<dbReference type="NCBIfam" id="TIGR02273">
    <property type="entry name" value="16S_RimM"/>
    <property type="match status" value="1"/>
</dbReference>
<evidence type="ECO:0000313" key="9">
    <source>
        <dbReference type="Proteomes" id="UP000515344"/>
    </source>
</evidence>
<organism evidence="8 9">
    <name type="scientific">Lacibacter sediminis</name>
    <dbReference type="NCBI Taxonomy" id="2760713"/>
    <lineage>
        <taxon>Bacteria</taxon>
        <taxon>Pseudomonadati</taxon>
        <taxon>Bacteroidota</taxon>
        <taxon>Chitinophagia</taxon>
        <taxon>Chitinophagales</taxon>
        <taxon>Chitinophagaceae</taxon>
        <taxon>Lacibacter</taxon>
    </lineage>
</organism>
<comment type="function">
    <text evidence="5">An accessory protein needed during the final step in the assembly of 30S ribosomal subunit, possibly for assembly of the head region. Essential for efficient processing of 16S rRNA. May be needed both before and after RbfA during the maturation of 16S rRNA. It has affinity for free ribosomal 30S subunits but not for 70S ribosomes.</text>
</comment>
<evidence type="ECO:0000256" key="3">
    <source>
        <dbReference type="ARBA" id="ARBA00022552"/>
    </source>
</evidence>
<gene>
    <name evidence="5 8" type="primary">rimM</name>
    <name evidence="8" type="ORF">H4075_02950</name>
</gene>
<dbReference type="Pfam" id="PF24986">
    <property type="entry name" value="PRC_RimM"/>
    <property type="match status" value="1"/>
</dbReference>
<dbReference type="GO" id="GO:0005737">
    <property type="term" value="C:cytoplasm"/>
    <property type="evidence" value="ECO:0007669"/>
    <property type="project" value="UniProtKB-SubCell"/>
</dbReference>
<name>A0A7G5XI71_9BACT</name>
<evidence type="ECO:0000259" key="6">
    <source>
        <dbReference type="Pfam" id="PF01782"/>
    </source>
</evidence>
<reference evidence="9" key="1">
    <citation type="submission" date="2020-08" db="EMBL/GenBank/DDBJ databases">
        <title>Lacibacter sp. S13-6-6 genome sequencing.</title>
        <authorList>
            <person name="Jin L."/>
        </authorList>
    </citation>
    <scope>NUCLEOTIDE SEQUENCE [LARGE SCALE GENOMIC DNA]</scope>
    <source>
        <strain evidence="9">S13-6-6</strain>
    </source>
</reference>
<evidence type="ECO:0000256" key="5">
    <source>
        <dbReference type="HAMAP-Rule" id="MF_00014"/>
    </source>
</evidence>
<keyword evidence="2 5" id="KW-0690">Ribosome biogenesis</keyword>
<evidence type="ECO:0000256" key="4">
    <source>
        <dbReference type="ARBA" id="ARBA00023186"/>
    </source>
</evidence>
<evidence type="ECO:0000256" key="2">
    <source>
        <dbReference type="ARBA" id="ARBA00022517"/>
    </source>
</evidence>
<proteinExistence type="inferred from homology"/>
<dbReference type="Gene3D" id="2.40.30.60">
    <property type="entry name" value="RimM"/>
    <property type="match status" value="1"/>
</dbReference>
<dbReference type="Gene3D" id="2.30.30.240">
    <property type="entry name" value="PRC-barrel domain"/>
    <property type="match status" value="1"/>
</dbReference>
<keyword evidence="3 5" id="KW-0698">rRNA processing</keyword>
<dbReference type="GO" id="GO:0006364">
    <property type="term" value="P:rRNA processing"/>
    <property type="evidence" value="ECO:0007669"/>
    <property type="project" value="UniProtKB-UniRule"/>
</dbReference>